<feature type="transmembrane region" description="Helical" evidence="6">
    <location>
        <begin position="243"/>
        <end position="267"/>
    </location>
</feature>
<evidence type="ECO:0000256" key="1">
    <source>
        <dbReference type="ARBA" id="ARBA00004651"/>
    </source>
</evidence>
<dbReference type="InterPro" id="IPR002293">
    <property type="entry name" value="AA/rel_permease1"/>
</dbReference>
<keyword evidence="8" id="KW-1185">Reference proteome</keyword>
<feature type="transmembrane region" description="Helical" evidence="6">
    <location>
        <begin position="364"/>
        <end position="387"/>
    </location>
</feature>
<dbReference type="PIRSF" id="PIRSF006060">
    <property type="entry name" value="AA_transporter"/>
    <property type="match status" value="1"/>
</dbReference>
<evidence type="ECO:0000256" key="4">
    <source>
        <dbReference type="ARBA" id="ARBA00022989"/>
    </source>
</evidence>
<proteinExistence type="predicted"/>
<sequence length="475" mass="52077">MHRRKELNKNLKPSWVWAIAFGSSIGWGAFILPGDWIAEAGPAGAMIGVLLGAIVMMFIAVSYGVLIRKHPVSGGEFAYAFLSAGKTWAFITGWFLALGYACIVALNASALSLLLKYLFPSFMKQFFLYEIAGWEVYLPEIIISSLVILFFAYMNIRGNGFSGKLQFIFSVVLILGVATMGIYTFAFADFPIENMKPAFPEGKSPLISILLILAIAPWAYVGFDNVPQAAEEFNFSPSKAFGLIIMSLMASGLVYATMIGVTSWTFAQGANVNNSNLWLTGDIISSSFGTVGVVVLAIAISMGIFTGLNGFFHSSSRLLFAMSRGKTLPAFFSDLHPNYNTPYKSIIFIALFTLPSAWFGREALIWIVDMSSIGVSIAYFFTCFTAFRVLSWARNNEGLEISPIKKTIAFLGAVFSIMFVLLLIVPGSPAQLGMPSMIALLIWVALGVTFFTSIYKSFRVLGRDELSYYILGQKK</sequence>
<accession>A0ABW0U2C4</accession>
<keyword evidence="2" id="KW-1003">Cell membrane</keyword>
<protein>
    <submittedName>
        <fullName evidence="7">APC family permease</fullName>
    </submittedName>
</protein>
<feature type="transmembrane region" description="Helical" evidence="6">
    <location>
        <begin position="88"/>
        <end position="114"/>
    </location>
</feature>
<feature type="transmembrane region" description="Helical" evidence="6">
    <location>
        <begin position="165"/>
        <end position="186"/>
    </location>
</feature>
<dbReference type="Proteomes" id="UP001596071">
    <property type="component" value="Unassembled WGS sequence"/>
</dbReference>
<feature type="transmembrane region" description="Helical" evidence="6">
    <location>
        <begin position="408"/>
        <end position="425"/>
    </location>
</feature>
<evidence type="ECO:0000256" key="5">
    <source>
        <dbReference type="ARBA" id="ARBA00023136"/>
    </source>
</evidence>
<feature type="transmembrane region" description="Helical" evidence="6">
    <location>
        <begin position="287"/>
        <end position="312"/>
    </location>
</feature>
<dbReference type="Pfam" id="PF13520">
    <property type="entry name" value="AA_permease_2"/>
    <property type="match status" value="1"/>
</dbReference>
<feature type="transmembrane region" description="Helical" evidence="6">
    <location>
        <begin position="341"/>
        <end position="358"/>
    </location>
</feature>
<gene>
    <name evidence="7" type="ORF">ACFPTP_16300</name>
</gene>
<dbReference type="EMBL" id="JBHSNP010000029">
    <property type="protein sequence ID" value="MFC5604798.1"/>
    <property type="molecule type" value="Genomic_DNA"/>
</dbReference>
<keyword evidence="4 6" id="KW-1133">Transmembrane helix</keyword>
<feature type="transmembrane region" description="Helical" evidence="6">
    <location>
        <begin position="134"/>
        <end position="153"/>
    </location>
</feature>
<dbReference type="Gene3D" id="1.20.1740.10">
    <property type="entry name" value="Amino acid/polyamine transporter I"/>
    <property type="match status" value="1"/>
</dbReference>
<feature type="transmembrane region" description="Helical" evidence="6">
    <location>
        <begin position="44"/>
        <end position="67"/>
    </location>
</feature>
<evidence type="ECO:0000313" key="8">
    <source>
        <dbReference type="Proteomes" id="UP001596071"/>
    </source>
</evidence>
<dbReference type="InterPro" id="IPR050367">
    <property type="entry name" value="APC_superfamily"/>
</dbReference>
<evidence type="ECO:0000313" key="7">
    <source>
        <dbReference type="EMBL" id="MFC5604798.1"/>
    </source>
</evidence>
<comment type="caution">
    <text evidence="7">The sequence shown here is derived from an EMBL/GenBank/DDBJ whole genome shotgun (WGS) entry which is preliminary data.</text>
</comment>
<feature type="transmembrane region" description="Helical" evidence="6">
    <location>
        <begin position="437"/>
        <end position="455"/>
    </location>
</feature>
<name>A0ABW0U2C4_9BACL</name>
<dbReference type="RefSeq" id="WP_381446981.1">
    <property type="nucleotide sequence ID" value="NZ_JBHSNP010000029.1"/>
</dbReference>
<comment type="subcellular location">
    <subcellularLocation>
        <location evidence="1">Cell membrane</location>
        <topology evidence="1">Multi-pass membrane protein</topology>
    </subcellularLocation>
</comment>
<keyword evidence="5 6" id="KW-0472">Membrane</keyword>
<evidence type="ECO:0000256" key="3">
    <source>
        <dbReference type="ARBA" id="ARBA00022692"/>
    </source>
</evidence>
<reference evidence="8" key="1">
    <citation type="journal article" date="2019" name="Int. J. Syst. Evol. Microbiol.">
        <title>The Global Catalogue of Microorganisms (GCM) 10K type strain sequencing project: providing services to taxonomists for standard genome sequencing and annotation.</title>
        <authorList>
            <consortium name="The Broad Institute Genomics Platform"/>
            <consortium name="The Broad Institute Genome Sequencing Center for Infectious Disease"/>
            <person name="Wu L."/>
            <person name="Ma J."/>
        </authorList>
    </citation>
    <scope>NUCLEOTIDE SEQUENCE [LARGE SCALE GENOMIC DNA]</scope>
    <source>
        <strain evidence="8">KACC 11299</strain>
    </source>
</reference>
<evidence type="ECO:0000256" key="2">
    <source>
        <dbReference type="ARBA" id="ARBA00022475"/>
    </source>
</evidence>
<keyword evidence="3 6" id="KW-0812">Transmembrane</keyword>
<evidence type="ECO:0000256" key="6">
    <source>
        <dbReference type="SAM" id="Phobius"/>
    </source>
</evidence>
<dbReference type="PANTHER" id="PTHR42770">
    <property type="entry name" value="AMINO ACID TRANSPORTER-RELATED"/>
    <property type="match status" value="1"/>
</dbReference>
<organism evidence="7 8">
    <name type="scientific">Sporosarcina koreensis</name>
    <dbReference type="NCBI Taxonomy" id="334735"/>
    <lineage>
        <taxon>Bacteria</taxon>
        <taxon>Bacillati</taxon>
        <taxon>Bacillota</taxon>
        <taxon>Bacilli</taxon>
        <taxon>Bacillales</taxon>
        <taxon>Caryophanaceae</taxon>
        <taxon>Sporosarcina</taxon>
    </lineage>
</organism>
<feature type="transmembrane region" description="Helical" evidence="6">
    <location>
        <begin position="206"/>
        <end position="223"/>
    </location>
</feature>
<dbReference type="PANTHER" id="PTHR42770:SF7">
    <property type="entry name" value="MEMBRANE PROTEIN"/>
    <property type="match status" value="1"/>
</dbReference>
<feature type="transmembrane region" description="Helical" evidence="6">
    <location>
        <begin position="12"/>
        <end position="32"/>
    </location>
</feature>